<dbReference type="RefSeq" id="WP_310920818.1">
    <property type="nucleotide sequence ID" value="NZ_JAMQON010000005.1"/>
</dbReference>
<dbReference type="Proteomes" id="UP001259659">
    <property type="component" value="Unassembled WGS sequence"/>
</dbReference>
<organism evidence="1 2">
    <name type="scientific">Haloarcula saliterrae</name>
    <dbReference type="NCBI Taxonomy" id="2950534"/>
    <lineage>
        <taxon>Archaea</taxon>
        <taxon>Methanobacteriati</taxon>
        <taxon>Methanobacteriota</taxon>
        <taxon>Stenosarchaea group</taxon>
        <taxon>Halobacteria</taxon>
        <taxon>Halobacteriales</taxon>
        <taxon>Haloarculaceae</taxon>
        <taxon>Haloarcula</taxon>
    </lineage>
</organism>
<evidence type="ECO:0000313" key="2">
    <source>
        <dbReference type="Proteomes" id="UP001259659"/>
    </source>
</evidence>
<proteinExistence type="predicted"/>
<name>A0ABU2FFI6_9EURY</name>
<gene>
    <name evidence="1" type="ORF">NDI56_16640</name>
</gene>
<evidence type="ECO:0000313" key="1">
    <source>
        <dbReference type="EMBL" id="MDS0261029.1"/>
    </source>
</evidence>
<accession>A0ABU2FFI6</accession>
<sequence>MDDATTQWRFTRAYESNAVDSEELGTALNRYDELDAQERAFFKQSLARSDDDAVELLNVDVCNSPCDDPVDAVFEISRDRSELDNTDVKRLLQATRNGESIDTGPGSDRGEFIEGLRNLDDKNELEGLEDAMTVQGNLKGYKAVTGEVRTADKLIARSDVSVNQVTMSKDVPRSRVPSRYQDDPNLNLKDGSEIDTKLETSIEIDGETFESPAIESKNYGDLADDSGFVQGQRARDLRRKLETQAAAGEDEIIVATNDPDFEFSNEAREKFRDNVNDYDKLSDIGDVVESKFDDRDITVKFVSYDELSD</sequence>
<reference evidence="1 2" key="1">
    <citation type="submission" date="2022-06" db="EMBL/GenBank/DDBJ databases">
        <title>Haloarcula sp. a new haloarchaeum isolate from saline soil.</title>
        <authorList>
            <person name="Strakova D."/>
            <person name="Galisteo C."/>
            <person name="Sanchez-Porro C."/>
            <person name="Ventosa A."/>
        </authorList>
    </citation>
    <scope>NUCLEOTIDE SEQUENCE [LARGE SCALE GENOMIC DNA]</scope>
    <source>
        <strain evidence="1 2">S1CR25-12</strain>
    </source>
</reference>
<protein>
    <submittedName>
        <fullName evidence="1">Uncharacterized protein</fullName>
    </submittedName>
</protein>
<keyword evidence="2" id="KW-1185">Reference proteome</keyword>
<dbReference type="EMBL" id="JAMQON010000005">
    <property type="protein sequence ID" value="MDS0261029.1"/>
    <property type="molecule type" value="Genomic_DNA"/>
</dbReference>
<comment type="caution">
    <text evidence="1">The sequence shown here is derived from an EMBL/GenBank/DDBJ whole genome shotgun (WGS) entry which is preliminary data.</text>
</comment>